<dbReference type="PROSITE" id="PS50263">
    <property type="entry name" value="CN_HYDROLASE"/>
    <property type="match status" value="1"/>
</dbReference>
<evidence type="ECO:0000313" key="6">
    <source>
        <dbReference type="Proteomes" id="UP000807306"/>
    </source>
</evidence>
<accession>A0A9P6JW37</accession>
<gene>
    <name evidence="5" type="ORF">CPB83DRAFT_843695</name>
</gene>
<sequence length="327" mass="36502">MAHTPEPAKVRVAVTQAEPVWLDLKGSVEKTCRLIEEAAQKGAQLIAFPECWITGYPAWIWSRPVDFDLSVQYLENSIKVESPEMERVCACASSNNIVVVLGFSENFHNSAYIAQALISNDGRILIKRRKIKPTHMERTIFGDASGDSLKNVVDTNVGRVGMLACWEHAQPLLKYHTYLQREAIHVSAWPPVFEHQNGPGFWSMSREGCRSLSQVYAVESQSFVLHATAVLGKHGIDYMKTASGVLFNIPGGGSSAIFGPDGRQLSQDIPECEEGILYADLNLHEILKAKGFLDVCGHYSRPDMLWLGVDDDEKKHLQVRNKRPELQ</sequence>
<dbReference type="GO" id="GO:0000257">
    <property type="term" value="F:nitrilase activity"/>
    <property type="evidence" value="ECO:0007669"/>
    <property type="project" value="UniProtKB-ARBA"/>
</dbReference>
<dbReference type="Proteomes" id="UP000807306">
    <property type="component" value="Unassembled WGS sequence"/>
</dbReference>
<dbReference type="EMBL" id="MU157826">
    <property type="protein sequence ID" value="KAF9534110.1"/>
    <property type="molecule type" value="Genomic_DNA"/>
</dbReference>
<dbReference type="Pfam" id="PF00795">
    <property type="entry name" value="CN_hydrolase"/>
    <property type="match status" value="1"/>
</dbReference>
<evidence type="ECO:0000256" key="1">
    <source>
        <dbReference type="ARBA" id="ARBA00008129"/>
    </source>
</evidence>
<dbReference type="PROSITE" id="PS00920">
    <property type="entry name" value="NITRIL_CHT_1"/>
    <property type="match status" value="1"/>
</dbReference>
<evidence type="ECO:0000259" key="4">
    <source>
        <dbReference type="PROSITE" id="PS50263"/>
    </source>
</evidence>
<proteinExistence type="inferred from homology"/>
<keyword evidence="6" id="KW-1185">Reference proteome</keyword>
<organism evidence="5 6">
    <name type="scientific">Crepidotus variabilis</name>
    <dbReference type="NCBI Taxonomy" id="179855"/>
    <lineage>
        <taxon>Eukaryota</taxon>
        <taxon>Fungi</taxon>
        <taxon>Dikarya</taxon>
        <taxon>Basidiomycota</taxon>
        <taxon>Agaricomycotina</taxon>
        <taxon>Agaricomycetes</taxon>
        <taxon>Agaricomycetidae</taxon>
        <taxon>Agaricales</taxon>
        <taxon>Agaricineae</taxon>
        <taxon>Crepidotaceae</taxon>
        <taxon>Crepidotus</taxon>
    </lineage>
</organism>
<dbReference type="OrthoDB" id="10250282at2759"/>
<dbReference type="PANTHER" id="PTHR46044">
    <property type="entry name" value="NITRILASE"/>
    <property type="match status" value="1"/>
</dbReference>
<evidence type="ECO:0000256" key="2">
    <source>
        <dbReference type="ARBA" id="ARBA00022801"/>
    </source>
</evidence>
<dbReference type="InterPro" id="IPR044149">
    <property type="entry name" value="Nitrilases_CHs"/>
</dbReference>
<dbReference type="SUPFAM" id="SSF56317">
    <property type="entry name" value="Carbon-nitrogen hydrolase"/>
    <property type="match status" value="1"/>
</dbReference>
<reference evidence="5" key="1">
    <citation type="submission" date="2020-11" db="EMBL/GenBank/DDBJ databases">
        <authorList>
            <consortium name="DOE Joint Genome Institute"/>
            <person name="Ahrendt S."/>
            <person name="Riley R."/>
            <person name="Andreopoulos W."/>
            <person name="Labutti K."/>
            <person name="Pangilinan J."/>
            <person name="Ruiz-Duenas F.J."/>
            <person name="Barrasa J.M."/>
            <person name="Sanchez-Garcia M."/>
            <person name="Camarero S."/>
            <person name="Miyauchi S."/>
            <person name="Serrano A."/>
            <person name="Linde D."/>
            <person name="Babiker R."/>
            <person name="Drula E."/>
            <person name="Ayuso-Fernandez I."/>
            <person name="Pacheco R."/>
            <person name="Padilla G."/>
            <person name="Ferreira P."/>
            <person name="Barriuso J."/>
            <person name="Kellner H."/>
            <person name="Castanera R."/>
            <person name="Alfaro M."/>
            <person name="Ramirez L."/>
            <person name="Pisabarro A.G."/>
            <person name="Kuo A."/>
            <person name="Tritt A."/>
            <person name="Lipzen A."/>
            <person name="He G."/>
            <person name="Yan M."/>
            <person name="Ng V."/>
            <person name="Cullen D."/>
            <person name="Martin F."/>
            <person name="Rosso M.-N."/>
            <person name="Henrissat B."/>
            <person name="Hibbett D."/>
            <person name="Martinez A.T."/>
            <person name="Grigoriev I.V."/>
        </authorList>
    </citation>
    <scope>NUCLEOTIDE SEQUENCE</scope>
    <source>
        <strain evidence="5">CBS 506.95</strain>
    </source>
</reference>
<dbReference type="GO" id="GO:0016836">
    <property type="term" value="F:hydro-lyase activity"/>
    <property type="evidence" value="ECO:0007669"/>
    <property type="project" value="UniProtKB-ARBA"/>
</dbReference>
<evidence type="ECO:0000256" key="3">
    <source>
        <dbReference type="PROSITE-ProRule" id="PRU10139"/>
    </source>
</evidence>
<dbReference type="InterPro" id="IPR003010">
    <property type="entry name" value="C-N_Hydrolase"/>
</dbReference>
<dbReference type="CDD" id="cd07564">
    <property type="entry name" value="nitrilases_CHs"/>
    <property type="match status" value="1"/>
</dbReference>
<dbReference type="FunFam" id="3.60.110.10:FF:000011">
    <property type="entry name" value="Cyanide hydratase"/>
    <property type="match status" value="1"/>
</dbReference>
<protein>
    <submittedName>
        <fullName evidence="5">Carbon-nitrogen hydrolase</fullName>
    </submittedName>
</protein>
<evidence type="ECO:0000313" key="5">
    <source>
        <dbReference type="EMBL" id="KAF9534110.1"/>
    </source>
</evidence>
<name>A0A9P6JW37_9AGAR</name>
<comment type="caution">
    <text evidence="5">The sequence shown here is derived from an EMBL/GenBank/DDBJ whole genome shotgun (WGS) entry which is preliminary data.</text>
</comment>
<feature type="domain" description="CN hydrolase" evidence="4">
    <location>
        <begin position="10"/>
        <end position="283"/>
    </location>
</feature>
<dbReference type="AlphaFoldDB" id="A0A9P6JW37"/>
<feature type="active site" description="Proton acceptor" evidence="3">
    <location>
        <position position="50"/>
    </location>
</feature>
<dbReference type="PANTHER" id="PTHR46044:SF14">
    <property type="entry name" value="ARYLACETONITRILASE"/>
    <property type="match status" value="1"/>
</dbReference>
<dbReference type="InterPro" id="IPR000132">
    <property type="entry name" value="Nitrilase/CN_hydratase_CS"/>
</dbReference>
<comment type="similarity">
    <text evidence="1">Belongs to the carbon-nitrogen hydrolase superfamily. Nitrilase family.</text>
</comment>
<dbReference type="Gene3D" id="3.60.110.10">
    <property type="entry name" value="Carbon-nitrogen hydrolase"/>
    <property type="match status" value="1"/>
</dbReference>
<dbReference type="InterPro" id="IPR036526">
    <property type="entry name" value="C-N_Hydrolase_sf"/>
</dbReference>
<keyword evidence="2 5" id="KW-0378">Hydrolase</keyword>